<proteinExistence type="predicted"/>
<keyword evidence="8" id="KW-1185">Reference proteome</keyword>
<dbReference type="Proteomes" id="UP000037510">
    <property type="component" value="Unassembled WGS sequence"/>
</dbReference>
<feature type="non-terminal residue" evidence="7">
    <location>
        <position position="355"/>
    </location>
</feature>
<feature type="transmembrane region" description="Helical" evidence="6">
    <location>
        <begin position="240"/>
        <end position="260"/>
    </location>
</feature>
<sequence>MKPTHDIELTETDKNGTHVDTNGKRNTDEASITIRERIKKVFAFFTVEPFLLCYVLPIAISALAVNKLNTEKACRVDLNYTEEICTKALNGDTDDDNITLVAQFEALKLVTDMQTWQSPVQSSIPAIVVLFVGAWSDRTGNRKTLMLIPILGEIISSFGLILATYFFLEWPLWVTALIEAVPSALSGGQTIALMGSYSYIADVTSIESRTFRIGVVAVIVTLGFPFGTSISGVLTQNLGYYGVFGIGFALYVIGFIHTWLRIHDVNRVETTEGTFFQKIKEFFHPKNIWDTASVIFRSRGRQRMQIILVICAHIVIVGPVVGEAYILYQYTLAKYQMDVVELSLFSTYSLLLGTI</sequence>
<keyword evidence="3 6" id="KW-1133">Transmembrane helix</keyword>
<reference evidence="7 8" key="1">
    <citation type="journal article" date="2015" name="Genome Biol. Evol.">
        <title>The genome of winter moth (Operophtera brumata) provides a genomic perspective on sexual dimorphism and phenology.</title>
        <authorList>
            <person name="Derks M.F."/>
            <person name="Smit S."/>
            <person name="Salis L."/>
            <person name="Schijlen E."/>
            <person name="Bossers A."/>
            <person name="Mateman C."/>
            <person name="Pijl A.S."/>
            <person name="de Ridder D."/>
            <person name="Groenen M.A."/>
            <person name="Visser M.E."/>
            <person name="Megens H.J."/>
        </authorList>
    </citation>
    <scope>NUCLEOTIDE SEQUENCE [LARGE SCALE GENOMIC DNA]</scope>
    <source>
        <strain evidence="7">WM2013NL</strain>
        <tissue evidence="7">Head and thorax</tissue>
    </source>
</reference>
<feature type="transmembrane region" description="Helical" evidence="6">
    <location>
        <begin position="41"/>
        <end position="65"/>
    </location>
</feature>
<dbReference type="InterPro" id="IPR036259">
    <property type="entry name" value="MFS_trans_sf"/>
</dbReference>
<evidence type="ECO:0000256" key="6">
    <source>
        <dbReference type="SAM" id="Phobius"/>
    </source>
</evidence>
<organism evidence="7 8">
    <name type="scientific">Operophtera brumata</name>
    <name type="common">Winter moth</name>
    <name type="synonym">Phalaena brumata</name>
    <dbReference type="NCBI Taxonomy" id="104452"/>
    <lineage>
        <taxon>Eukaryota</taxon>
        <taxon>Metazoa</taxon>
        <taxon>Ecdysozoa</taxon>
        <taxon>Arthropoda</taxon>
        <taxon>Hexapoda</taxon>
        <taxon>Insecta</taxon>
        <taxon>Pterygota</taxon>
        <taxon>Neoptera</taxon>
        <taxon>Endopterygota</taxon>
        <taxon>Lepidoptera</taxon>
        <taxon>Glossata</taxon>
        <taxon>Ditrysia</taxon>
        <taxon>Geometroidea</taxon>
        <taxon>Geometridae</taxon>
        <taxon>Larentiinae</taxon>
        <taxon>Operophtera</taxon>
    </lineage>
</organism>
<feature type="transmembrane region" description="Helical" evidence="6">
    <location>
        <begin position="213"/>
        <end position="234"/>
    </location>
</feature>
<dbReference type="Gene3D" id="1.20.1250.20">
    <property type="entry name" value="MFS general substrate transporter like domains"/>
    <property type="match status" value="1"/>
</dbReference>
<dbReference type="GO" id="GO:0016020">
    <property type="term" value="C:membrane"/>
    <property type="evidence" value="ECO:0007669"/>
    <property type="project" value="UniProtKB-SubCell"/>
</dbReference>
<keyword evidence="2 6" id="KW-0812">Transmembrane</keyword>
<protein>
    <submittedName>
        <fullName evidence="7">Adenylate cyclase</fullName>
    </submittedName>
</protein>
<dbReference type="PANTHER" id="PTHR23507">
    <property type="entry name" value="ZGC:174356"/>
    <property type="match status" value="1"/>
</dbReference>
<evidence type="ECO:0000256" key="1">
    <source>
        <dbReference type="ARBA" id="ARBA00004141"/>
    </source>
</evidence>
<name>A0A0L7L6R6_OPEBR</name>
<dbReference type="PANTHER" id="PTHR23507:SF1">
    <property type="entry name" value="FI18259P1-RELATED"/>
    <property type="match status" value="1"/>
</dbReference>
<comment type="caution">
    <text evidence="7">The sequence shown here is derived from an EMBL/GenBank/DDBJ whole genome shotgun (WGS) entry which is preliminary data.</text>
</comment>
<dbReference type="AlphaFoldDB" id="A0A0L7L6R6"/>
<evidence type="ECO:0000256" key="4">
    <source>
        <dbReference type="ARBA" id="ARBA00023136"/>
    </source>
</evidence>
<evidence type="ECO:0000313" key="7">
    <source>
        <dbReference type="EMBL" id="KOB71163.1"/>
    </source>
</evidence>
<gene>
    <name evidence="7" type="ORF">OBRU01_14208</name>
</gene>
<comment type="subcellular location">
    <subcellularLocation>
        <location evidence="1">Membrane</location>
        <topology evidence="1">Multi-pass membrane protein</topology>
    </subcellularLocation>
</comment>
<dbReference type="SUPFAM" id="SSF103473">
    <property type="entry name" value="MFS general substrate transporter"/>
    <property type="match status" value="1"/>
</dbReference>
<evidence type="ECO:0000313" key="8">
    <source>
        <dbReference type="Proteomes" id="UP000037510"/>
    </source>
</evidence>
<keyword evidence="4 6" id="KW-0472">Membrane</keyword>
<feature type="region of interest" description="Disordered" evidence="5">
    <location>
        <begin position="1"/>
        <end position="25"/>
    </location>
</feature>
<dbReference type="GO" id="GO:0022857">
    <property type="term" value="F:transmembrane transporter activity"/>
    <property type="evidence" value="ECO:0007669"/>
    <property type="project" value="InterPro"/>
</dbReference>
<feature type="transmembrane region" description="Helical" evidence="6">
    <location>
        <begin position="306"/>
        <end position="328"/>
    </location>
</feature>
<accession>A0A0L7L6R6</accession>
<evidence type="ECO:0000256" key="5">
    <source>
        <dbReference type="SAM" id="MobiDB-lite"/>
    </source>
</evidence>
<feature type="transmembrane region" description="Helical" evidence="6">
    <location>
        <begin position="147"/>
        <end position="168"/>
    </location>
</feature>
<dbReference type="Pfam" id="PF07690">
    <property type="entry name" value="MFS_1"/>
    <property type="match status" value="1"/>
</dbReference>
<feature type="transmembrane region" description="Helical" evidence="6">
    <location>
        <begin position="180"/>
        <end position="201"/>
    </location>
</feature>
<dbReference type="InterPro" id="IPR011701">
    <property type="entry name" value="MFS"/>
</dbReference>
<dbReference type="EMBL" id="JTDY01002578">
    <property type="protein sequence ID" value="KOB71163.1"/>
    <property type="molecule type" value="Genomic_DNA"/>
</dbReference>
<feature type="transmembrane region" description="Helical" evidence="6">
    <location>
        <begin position="116"/>
        <end position="135"/>
    </location>
</feature>
<evidence type="ECO:0000256" key="3">
    <source>
        <dbReference type="ARBA" id="ARBA00022989"/>
    </source>
</evidence>
<evidence type="ECO:0000256" key="2">
    <source>
        <dbReference type="ARBA" id="ARBA00022692"/>
    </source>
</evidence>